<feature type="signal peptide" evidence="1">
    <location>
        <begin position="1"/>
        <end position="21"/>
    </location>
</feature>
<reference evidence="4" key="2">
    <citation type="submission" date="2020-09" db="EMBL/GenBank/DDBJ databases">
        <authorList>
            <person name="Sun Q."/>
            <person name="Zhou Y."/>
        </authorList>
    </citation>
    <scope>NUCLEOTIDE SEQUENCE</scope>
    <source>
        <strain evidence="4">CGMCC 4.7278</strain>
    </source>
</reference>
<reference evidence="4" key="1">
    <citation type="journal article" date="2014" name="Int. J. Syst. Evol. Microbiol.">
        <title>Complete genome sequence of Corynebacterium casei LMG S-19264T (=DSM 44701T), isolated from a smear-ripened cheese.</title>
        <authorList>
            <consortium name="US DOE Joint Genome Institute (JGI-PGF)"/>
            <person name="Walter F."/>
            <person name="Albersmeier A."/>
            <person name="Kalinowski J."/>
            <person name="Ruckert C."/>
        </authorList>
    </citation>
    <scope>NUCLEOTIDE SEQUENCE</scope>
    <source>
        <strain evidence="4">CGMCC 4.7278</strain>
    </source>
</reference>
<dbReference type="InterPro" id="IPR055797">
    <property type="entry name" value="DUF7373"/>
</dbReference>
<gene>
    <name evidence="4" type="ORF">GCM10011591_31580</name>
</gene>
<comment type="caution">
    <text evidence="4">The sequence shown here is derived from an EMBL/GenBank/DDBJ whole genome shotgun (WGS) entry which is preliminary data.</text>
</comment>
<name>A0A917QLP9_9NOCA</name>
<keyword evidence="5" id="KW-1185">Reference proteome</keyword>
<sequence length="405" mass="45347">MKLYRGVRLAAAVLTATMLTACGGTAIQGAPTRDQPDASAFDVGNYQVKPREVGNAKSMNQARAFEAQRLADYVALPFEVDPTYQLDNRYRDTLVPPTQIVLNRKGLGRLVINDTFDEVAEDLVAGWLNTWSTQPNEQDKHRKLHLAVLEFPDAATADKVGPTLEHDDFTFNRDNEPVAITKYPKTFAHWRPTVSSIGSWTVHDRYVVFIKVEDETSAPDLPALTSQVERALAVQLPLLDKFVPTPKDKLEHVALDPMGILSRTLPSDPEHPVRTIPDGFSTGRGALSLFNDPDAEMLAQWQKDGVELIGFGDAVVFRTSTAEQAKKVWERWREPKKDQQATNAPAKLTDRVSCVALTYESQGVTKTSDNICYLYVDRYAVQLRNQNLQDLHQKVSAQYVLLTRR</sequence>
<dbReference type="PROSITE" id="PS51257">
    <property type="entry name" value="PROKAR_LIPOPROTEIN"/>
    <property type="match status" value="1"/>
</dbReference>
<organism evidence="4 5">
    <name type="scientific">Nocardia camponoti</name>
    <dbReference type="NCBI Taxonomy" id="1616106"/>
    <lineage>
        <taxon>Bacteria</taxon>
        <taxon>Bacillati</taxon>
        <taxon>Actinomycetota</taxon>
        <taxon>Actinomycetes</taxon>
        <taxon>Mycobacteriales</taxon>
        <taxon>Nocardiaceae</taxon>
        <taxon>Nocardia</taxon>
    </lineage>
</organism>
<evidence type="ECO:0000259" key="3">
    <source>
        <dbReference type="Pfam" id="PF24092"/>
    </source>
</evidence>
<evidence type="ECO:0000256" key="1">
    <source>
        <dbReference type="SAM" id="SignalP"/>
    </source>
</evidence>
<accession>A0A917QLP9</accession>
<dbReference type="AlphaFoldDB" id="A0A917QLP9"/>
<feature type="chain" id="PRO_5039695737" description="Lipoprotein" evidence="1">
    <location>
        <begin position="22"/>
        <end position="405"/>
    </location>
</feature>
<dbReference type="EMBL" id="BMMW01000003">
    <property type="protein sequence ID" value="GGK57117.1"/>
    <property type="molecule type" value="Genomic_DNA"/>
</dbReference>
<proteinExistence type="predicted"/>
<dbReference type="Pfam" id="PF24092">
    <property type="entry name" value="DUF7373_C"/>
    <property type="match status" value="1"/>
</dbReference>
<protein>
    <recommendedName>
        <fullName evidence="6">Lipoprotein</fullName>
    </recommendedName>
</protein>
<evidence type="ECO:0008006" key="6">
    <source>
        <dbReference type="Google" id="ProtNLM"/>
    </source>
</evidence>
<dbReference type="RefSeq" id="WP_229684033.1">
    <property type="nucleotide sequence ID" value="NZ_BMMW01000003.1"/>
</dbReference>
<dbReference type="Pfam" id="PF24088">
    <property type="entry name" value="DUF7373"/>
    <property type="match status" value="1"/>
</dbReference>
<keyword evidence="1" id="KW-0732">Signal</keyword>
<dbReference type="Proteomes" id="UP000612956">
    <property type="component" value="Unassembled WGS sequence"/>
</dbReference>
<evidence type="ECO:0000313" key="5">
    <source>
        <dbReference type="Proteomes" id="UP000612956"/>
    </source>
</evidence>
<dbReference type="InterPro" id="IPR056463">
    <property type="entry name" value="DUF7373_C"/>
</dbReference>
<evidence type="ECO:0000313" key="4">
    <source>
        <dbReference type="EMBL" id="GGK57117.1"/>
    </source>
</evidence>
<feature type="domain" description="DUF7373" evidence="2">
    <location>
        <begin position="54"/>
        <end position="253"/>
    </location>
</feature>
<feature type="domain" description="DUF7373" evidence="3">
    <location>
        <begin position="261"/>
        <end position="403"/>
    </location>
</feature>
<evidence type="ECO:0000259" key="2">
    <source>
        <dbReference type="Pfam" id="PF24088"/>
    </source>
</evidence>